<evidence type="ECO:0000259" key="1">
    <source>
        <dbReference type="PROSITE" id="PS51736"/>
    </source>
</evidence>
<reference evidence="3" key="2">
    <citation type="submission" date="2023-07" db="EMBL/GenBank/DDBJ databases">
        <authorList>
            <person name="Shen H."/>
        </authorList>
    </citation>
    <scope>NUCLEOTIDE SEQUENCE</scope>
    <source>
        <strain evidence="3">TNR-22</strain>
    </source>
</reference>
<gene>
    <name evidence="3" type="ORF">Q4481_19175</name>
</gene>
<name>A0ABT8YR20_9HYPH</name>
<dbReference type="RefSeq" id="WP_304378010.1">
    <property type="nucleotide sequence ID" value="NZ_JAUOZU010000015.1"/>
</dbReference>
<proteinExistence type="predicted"/>
<organism evidence="3 4">
    <name type="scientific">Rhizobium alvei</name>
    <dbReference type="NCBI Taxonomy" id="1132659"/>
    <lineage>
        <taxon>Bacteria</taxon>
        <taxon>Pseudomonadati</taxon>
        <taxon>Pseudomonadota</taxon>
        <taxon>Alphaproteobacteria</taxon>
        <taxon>Hyphomicrobiales</taxon>
        <taxon>Rhizobiaceae</taxon>
        <taxon>Rhizobium/Agrobacterium group</taxon>
        <taxon>Rhizobium</taxon>
    </lineage>
</organism>
<evidence type="ECO:0000313" key="3">
    <source>
        <dbReference type="EMBL" id="MDO6966086.1"/>
    </source>
</evidence>
<feature type="domain" description="Resolvase/invertase-type recombinase catalytic" evidence="1">
    <location>
        <begin position="15"/>
        <end position="165"/>
    </location>
</feature>
<dbReference type="InterPro" id="IPR011109">
    <property type="entry name" value="DNA_bind_recombinase_dom"/>
</dbReference>
<dbReference type="CDD" id="cd00338">
    <property type="entry name" value="Ser_Recombinase"/>
    <property type="match status" value="1"/>
</dbReference>
<dbReference type="EMBL" id="JAUOZU010000015">
    <property type="protein sequence ID" value="MDO6966086.1"/>
    <property type="molecule type" value="Genomic_DNA"/>
</dbReference>
<feature type="domain" description="Recombinase" evidence="2">
    <location>
        <begin position="195"/>
        <end position="319"/>
    </location>
</feature>
<dbReference type="PANTHER" id="PTHR30461:SF23">
    <property type="entry name" value="DNA RECOMBINASE-RELATED"/>
    <property type="match status" value="1"/>
</dbReference>
<dbReference type="Pfam" id="PF07508">
    <property type="entry name" value="Recombinase"/>
    <property type="match status" value="1"/>
</dbReference>
<evidence type="ECO:0000259" key="2">
    <source>
        <dbReference type="PROSITE" id="PS51737"/>
    </source>
</evidence>
<dbReference type="InterPro" id="IPR006119">
    <property type="entry name" value="Resolv_N"/>
</dbReference>
<dbReference type="Pfam" id="PF00239">
    <property type="entry name" value="Resolvase"/>
    <property type="match status" value="1"/>
</dbReference>
<dbReference type="InterPro" id="IPR038109">
    <property type="entry name" value="DNA_bind_recomb_sf"/>
</dbReference>
<dbReference type="Proteomes" id="UP001174932">
    <property type="component" value="Unassembled WGS sequence"/>
</dbReference>
<accession>A0ABT8YR20</accession>
<dbReference type="Gene3D" id="3.40.50.1390">
    <property type="entry name" value="Resolvase, N-terminal catalytic domain"/>
    <property type="match status" value="1"/>
</dbReference>
<keyword evidence="4" id="KW-1185">Reference proteome</keyword>
<reference evidence="3" key="1">
    <citation type="journal article" date="2015" name="Int. J. Syst. Evol. Microbiol.">
        <title>Rhizobium alvei sp. nov., isolated from a freshwater river.</title>
        <authorList>
            <person name="Sheu S.Y."/>
            <person name="Huang H.W."/>
            <person name="Young C.C."/>
            <person name="Chen W.M."/>
        </authorList>
    </citation>
    <scope>NUCLEOTIDE SEQUENCE</scope>
    <source>
        <strain evidence="3">TNR-22</strain>
    </source>
</reference>
<dbReference type="PROSITE" id="PS51737">
    <property type="entry name" value="RECOMBINASE_DNA_BIND"/>
    <property type="match status" value="1"/>
</dbReference>
<evidence type="ECO:0000313" key="4">
    <source>
        <dbReference type="Proteomes" id="UP001174932"/>
    </source>
</evidence>
<protein>
    <submittedName>
        <fullName evidence="3">Recombinase family protein</fullName>
    </submittedName>
</protein>
<dbReference type="PANTHER" id="PTHR30461">
    <property type="entry name" value="DNA-INVERTASE FROM LAMBDOID PROPHAGE"/>
    <property type="match status" value="1"/>
</dbReference>
<dbReference type="Gene3D" id="3.90.1750.20">
    <property type="entry name" value="Putative Large Serine Recombinase, Chain B, Domain 2"/>
    <property type="match status" value="1"/>
</dbReference>
<dbReference type="PROSITE" id="PS51736">
    <property type="entry name" value="RECOMBINASES_3"/>
    <property type="match status" value="1"/>
</dbReference>
<sequence length="518" mass="58192">MTGAGDQAHKNQNVRAAQYVRMSTDHQKYSTENQAIEIAKYARENGYVIVKTYIDSGKSGLKLDGRDALQSLIEDVSNGQTDFSVILVYDVSRWGRFQNADESAYLEYLCTRAGIAVEYCAEQFVNDSSLTTTIIKNMKRAMAGEYSRDLSRKVFEGQRHLVELGYRQGGAAGFGLRRQLIDERGQPKTLLTHGERKSIQTDRVILVPGPETEVAVVDRIYRLFVEKGQNERSIAEILNYEGALTDMGRPWTRGTVHQVLTNEKYVGNNVFNRISFKLKMRRVRNPPDAIIRASGVFQPIVSEDLFQRAAVIIAERTIRLRDEEMLALLAQLLLRSGKLSAIIIDEQEGMPSSSIYGSRFGGLLRAYKLVGYTPNRDNRYVEINRMLRDLFPEVISGIIASVEHAGGRIVRDAATDLLTINGEFTVSVVVCRCIETPAGSLRWKIRLDNGLHPDLSIAVRMAPGNEKILDYYLLPKIDFTSANLAVAEDNAIGIDTYRCADLSRFIRLTERVPIRRAA</sequence>
<comment type="caution">
    <text evidence="3">The sequence shown here is derived from an EMBL/GenBank/DDBJ whole genome shotgun (WGS) entry which is preliminary data.</text>
</comment>
<dbReference type="SMART" id="SM00857">
    <property type="entry name" value="Resolvase"/>
    <property type="match status" value="1"/>
</dbReference>
<dbReference type="InterPro" id="IPR050639">
    <property type="entry name" value="SSR_resolvase"/>
</dbReference>
<dbReference type="InterPro" id="IPR036162">
    <property type="entry name" value="Resolvase-like_N_sf"/>
</dbReference>
<dbReference type="SUPFAM" id="SSF53041">
    <property type="entry name" value="Resolvase-like"/>
    <property type="match status" value="1"/>
</dbReference>